<keyword evidence="2" id="KW-1185">Reference proteome</keyword>
<organism evidence="1 2">
    <name type="scientific">Cuscuta epithymum</name>
    <dbReference type="NCBI Taxonomy" id="186058"/>
    <lineage>
        <taxon>Eukaryota</taxon>
        <taxon>Viridiplantae</taxon>
        <taxon>Streptophyta</taxon>
        <taxon>Embryophyta</taxon>
        <taxon>Tracheophyta</taxon>
        <taxon>Spermatophyta</taxon>
        <taxon>Magnoliopsida</taxon>
        <taxon>eudicotyledons</taxon>
        <taxon>Gunneridae</taxon>
        <taxon>Pentapetalae</taxon>
        <taxon>asterids</taxon>
        <taxon>lamiids</taxon>
        <taxon>Solanales</taxon>
        <taxon>Convolvulaceae</taxon>
        <taxon>Cuscuteae</taxon>
        <taxon>Cuscuta</taxon>
        <taxon>Cuscuta subgen. Cuscuta</taxon>
    </lineage>
</organism>
<proteinExistence type="predicted"/>
<comment type="caution">
    <text evidence="1">The sequence shown here is derived from an EMBL/GenBank/DDBJ whole genome shotgun (WGS) entry which is preliminary data.</text>
</comment>
<sequence length="123" mass="14066">MLIKENTNVDATKHTLGQTGCKSWGRSVVDYLLFMVIDIVIYRKASLAYGSLSTMLGDQSIFFENRLFILMTQHGIEYEKFYEKLYALLDLSFCCEASGKVLSGYRKFPVISYLLFVVCDVKC</sequence>
<evidence type="ECO:0000313" key="2">
    <source>
        <dbReference type="Proteomes" id="UP001152523"/>
    </source>
</evidence>
<evidence type="ECO:0000313" key="1">
    <source>
        <dbReference type="EMBL" id="CAH9143694.1"/>
    </source>
</evidence>
<reference evidence="1" key="1">
    <citation type="submission" date="2022-07" db="EMBL/GenBank/DDBJ databases">
        <authorList>
            <person name="Macas J."/>
            <person name="Novak P."/>
            <person name="Neumann P."/>
        </authorList>
    </citation>
    <scope>NUCLEOTIDE SEQUENCE</scope>
</reference>
<accession>A0AAV0G6V3</accession>
<dbReference type="EMBL" id="CAMAPF010001056">
    <property type="protein sequence ID" value="CAH9143694.1"/>
    <property type="molecule type" value="Genomic_DNA"/>
</dbReference>
<dbReference type="AlphaFoldDB" id="A0AAV0G6V3"/>
<dbReference type="Proteomes" id="UP001152523">
    <property type="component" value="Unassembled WGS sequence"/>
</dbReference>
<name>A0AAV0G6V3_9ASTE</name>
<protein>
    <submittedName>
        <fullName evidence="1">Uncharacterized protein</fullName>
    </submittedName>
</protein>
<gene>
    <name evidence="1" type="ORF">CEPIT_LOCUS40866</name>
</gene>